<organism evidence="2">
    <name type="scientific">viral metagenome</name>
    <dbReference type="NCBI Taxonomy" id="1070528"/>
    <lineage>
        <taxon>unclassified sequences</taxon>
        <taxon>metagenomes</taxon>
        <taxon>organismal metagenomes</taxon>
    </lineage>
</organism>
<keyword evidence="1" id="KW-1133">Transmembrane helix</keyword>
<evidence type="ECO:0000313" key="2">
    <source>
        <dbReference type="EMBL" id="QHT27804.1"/>
    </source>
</evidence>
<feature type="transmembrane region" description="Helical" evidence="1">
    <location>
        <begin position="30"/>
        <end position="48"/>
    </location>
</feature>
<accession>A0A6C0EF75</accession>
<sequence>MFFEYATFFLGFCITSNYILKTQMNMEKTTIWYLLHFICNMMVIYLTFNDLKICFTSQPECYDNTKFDSSALGLTAGLHTFHIVRDYKTLIIIDWLHHLISCWFMTFIGVYYYHIPLWNCGTFFLCGLPGGIDYLLLFLYKIKKINKMTEKHINVYLNNWIRLPGIIYSSAIMNYGYMNGHINISLSLYFIGQFFTVFNAIYFAQRVTLNYGSYMNNEIKYD</sequence>
<feature type="transmembrane region" description="Helical" evidence="1">
    <location>
        <begin position="184"/>
        <end position="204"/>
    </location>
</feature>
<evidence type="ECO:0000256" key="1">
    <source>
        <dbReference type="SAM" id="Phobius"/>
    </source>
</evidence>
<keyword evidence="1" id="KW-0472">Membrane</keyword>
<reference evidence="2" key="1">
    <citation type="journal article" date="2020" name="Nature">
        <title>Giant virus diversity and host interactions through global metagenomics.</title>
        <authorList>
            <person name="Schulz F."/>
            <person name="Roux S."/>
            <person name="Paez-Espino D."/>
            <person name="Jungbluth S."/>
            <person name="Walsh D.A."/>
            <person name="Denef V.J."/>
            <person name="McMahon K.D."/>
            <person name="Konstantinidis K.T."/>
            <person name="Eloe-Fadrosh E.A."/>
            <person name="Kyrpides N.C."/>
            <person name="Woyke T."/>
        </authorList>
    </citation>
    <scope>NUCLEOTIDE SEQUENCE</scope>
    <source>
        <strain evidence="2">GVMAG-M-3300000115-19</strain>
    </source>
</reference>
<dbReference type="EMBL" id="MN738842">
    <property type="protein sequence ID" value="QHT27804.1"/>
    <property type="molecule type" value="Genomic_DNA"/>
</dbReference>
<dbReference type="AlphaFoldDB" id="A0A6C0EF75"/>
<keyword evidence="1" id="KW-0812">Transmembrane</keyword>
<name>A0A6C0EF75_9ZZZZ</name>
<feature type="transmembrane region" description="Helical" evidence="1">
    <location>
        <begin position="95"/>
        <end position="115"/>
    </location>
</feature>
<feature type="transmembrane region" description="Helical" evidence="1">
    <location>
        <begin position="160"/>
        <end position="178"/>
    </location>
</feature>
<protein>
    <recommendedName>
        <fullName evidence="3">TLC domain-containing protein</fullName>
    </recommendedName>
</protein>
<feature type="transmembrane region" description="Helical" evidence="1">
    <location>
        <begin position="121"/>
        <end position="140"/>
    </location>
</feature>
<evidence type="ECO:0008006" key="3">
    <source>
        <dbReference type="Google" id="ProtNLM"/>
    </source>
</evidence>
<proteinExistence type="predicted"/>